<dbReference type="OrthoDB" id="281808at2"/>
<accession>A0A1G7AVV4</accession>
<organism evidence="4 5">
    <name type="scientific">Limimaricola pyoseonensis</name>
    <dbReference type="NCBI Taxonomy" id="521013"/>
    <lineage>
        <taxon>Bacteria</taxon>
        <taxon>Pseudomonadati</taxon>
        <taxon>Pseudomonadota</taxon>
        <taxon>Alphaproteobacteria</taxon>
        <taxon>Rhodobacterales</taxon>
        <taxon>Paracoccaceae</taxon>
        <taxon>Limimaricola</taxon>
    </lineage>
</organism>
<gene>
    <name evidence="4" type="ORF">SAMN04488567_1130</name>
</gene>
<feature type="domain" description="N-acetyltransferase" evidence="3">
    <location>
        <begin position="7"/>
        <end position="154"/>
    </location>
</feature>
<dbReference type="Gene3D" id="3.40.630.30">
    <property type="match status" value="1"/>
</dbReference>
<sequence length="154" mass="16745">MTQTDKTPIRPATAADAAEVRDCARRAYARYVAAIGREPAPMTADYAALIAAGEVHVAAGPDGLMGFVVFREDDGHMLLENVAVRPEAAGRGLGRRLIGRCEAAARDLGLPEIRLYTNARMADNLAIYPRLGYAETGRRHEDGFDRVFFAKRLG</sequence>
<evidence type="ECO:0000259" key="3">
    <source>
        <dbReference type="PROSITE" id="PS51186"/>
    </source>
</evidence>
<dbReference type="PANTHER" id="PTHR43877:SF2">
    <property type="entry name" value="AMINOALKYLPHOSPHONATE N-ACETYLTRANSFERASE-RELATED"/>
    <property type="match status" value="1"/>
</dbReference>
<proteinExistence type="predicted"/>
<dbReference type="PROSITE" id="PS51186">
    <property type="entry name" value="GNAT"/>
    <property type="match status" value="1"/>
</dbReference>
<reference evidence="5" key="1">
    <citation type="submission" date="2016-10" db="EMBL/GenBank/DDBJ databases">
        <authorList>
            <person name="Varghese N."/>
            <person name="Submissions S."/>
        </authorList>
    </citation>
    <scope>NUCLEOTIDE SEQUENCE [LARGE SCALE GENOMIC DNA]</scope>
    <source>
        <strain evidence="5">DSM 21424</strain>
    </source>
</reference>
<dbReference type="EMBL" id="FNAT01000001">
    <property type="protein sequence ID" value="SDE18911.1"/>
    <property type="molecule type" value="Genomic_DNA"/>
</dbReference>
<dbReference type="InterPro" id="IPR050832">
    <property type="entry name" value="Bact_Acetyltransf"/>
</dbReference>
<keyword evidence="2" id="KW-0012">Acyltransferase</keyword>
<dbReference type="AlphaFoldDB" id="A0A1G7AVV4"/>
<evidence type="ECO:0000256" key="1">
    <source>
        <dbReference type="ARBA" id="ARBA00022679"/>
    </source>
</evidence>
<keyword evidence="1 4" id="KW-0808">Transferase</keyword>
<dbReference type="InterPro" id="IPR016181">
    <property type="entry name" value="Acyl_CoA_acyltransferase"/>
</dbReference>
<dbReference type="RefSeq" id="WP_090110007.1">
    <property type="nucleotide sequence ID" value="NZ_FNAT01000001.1"/>
</dbReference>
<evidence type="ECO:0000313" key="4">
    <source>
        <dbReference type="EMBL" id="SDE18911.1"/>
    </source>
</evidence>
<keyword evidence="5" id="KW-1185">Reference proteome</keyword>
<dbReference type="GO" id="GO:0016747">
    <property type="term" value="F:acyltransferase activity, transferring groups other than amino-acyl groups"/>
    <property type="evidence" value="ECO:0007669"/>
    <property type="project" value="InterPro"/>
</dbReference>
<evidence type="ECO:0000313" key="5">
    <source>
        <dbReference type="Proteomes" id="UP000198922"/>
    </source>
</evidence>
<dbReference type="Pfam" id="PF00583">
    <property type="entry name" value="Acetyltransf_1"/>
    <property type="match status" value="1"/>
</dbReference>
<evidence type="ECO:0000256" key="2">
    <source>
        <dbReference type="ARBA" id="ARBA00023315"/>
    </source>
</evidence>
<dbReference type="Proteomes" id="UP000198922">
    <property type="component" value="Unassembled WGS sequence"/>
</dbReference>
<dbReference type="SUPFAM" id="SSF55729">
    <property type="entry name" value="Acyl-CoA N-acyltransferases (Nat)"/>
    <property type="match status" value="1"/>
</dbReference>
<dbReference type="STRING" id="521013.SAMN04488567_1130"/>
<dbReference type="PANTHER" id="PTHR43877">
    <property type="entry name" value="AMINOALKYLPHOSPHONATE N-ACETYLTRANSFERASE-RELATED-RELATED"/>
    <property type="match status" value="1"/>
</dbReference>
<dbReference type="CDD" id="cd04301">
    <property type="entry name" value="NAT_SF"/>
    <property type="match status" value="1"/>
</dbReference>
<dbReference type="InterPro" id="IPR000182">
    <property type="entry name" value="GNAT_dom"/>
</dbReference>
<protein>
    <submittedName>
        <fullName evidence="4">Predicted N-acetyltransferase YhbS</fullName>
    </submittedName>
</protein>
<name>A0A1G7AVV4_9RHOB</name>